<feature type="domain" description="Peptidase S1" evidence="9">
    <location>
        <begin position="237"/>
        <end position="468"/>
    </location>
</feature>
<dbReference type="PRINTS" id="PR00722">
    <property type="entry name" value="CHYMOTRYPSIN"/>
</dbReference>
<keyword evidence="2" id="KW-0964">Secreted</keyword>
<dbReference type="SMART" id="SM00680">
    <property type="entry name" value="CLIP"/>
    <property type="match status" value="1"/>
</dbReference>
<evidence type="ECO:0000259" key="9">
    <source>
        <dbReference type="PROSITE" id="PS50240"/>
    </source>
</evidence>
<keyword evidence="6" id="KW-0720">Serine protease</keyword>
<dbReference type="SUPFAM" id="SSF50494">
    <property type="entry name" value="Trypsin-like serine proteases"/>
    <property type="match status" value="1"/>
</dbReference>
<evidence type="ECO:0000256" key="1">
    <source>
        <dbReference type="ARBA" id="ARBA00004613"/>
    </source>
</evidence>
<dbReference type="MEROPS" id="S01.413"/>
<evidence type="ECO:0000256" key="3">
    <source>
        <dbReference type="ARBA" id="ARBA00022729"/>
    </source>
</evidence>
<dbReference type="InterPro" id="IPR001314">
    <property type="entry name" value="Peptidase_S1A"/>
</dbReference>
<evidence type="ECO:0000256" key="6">
    <source>
        <dbReference type="RuleBase" id="RU363034"/>
    </source>
</evidence>
<keyword evidence="3 8" id="KW-0732">Signal</keyword>
<keyword evidence="6 10" id="KW-0645">Protease</keyword>
<dbReference type="InterPro" id="IPR009003">
    <property type="entry name" value="Peptidase_S1_PA"/>
</dbReference>
<dbReference type="InterPro" id="IPR022700">
    <property type="entry name" value="CLIP"/>
</dbReference>
<dbReference type="PROSITE" id="PS00135">
    <property type="entry name" value="TRYPSIN_SER"/>
    <property type="match status" value="1"/>
</dbReference>
<dbReference type="EMBL" id="AJ007668">
    <property type="protein sequence ID" value="CAB63112.1"/>
    <property type="molecule type" value="mRNA"/>
</dbReference>
<organism evidence="10">
    <name type="scientific">Pacifastacus leniusculus</name>
    <name type="common">Signal crayfish</name>
    <dbReference type="NCBI Taxonomy" id="6720"/>
    <lineage>
        <taxon>Eukaryota</taxon>
        <taxon>Metazoa</taxon>
        <taxon>Ecdysozoa</taxon>
        <taxon>Arthropoda</taxon>
        <taxon>Crustacea</taxon>
        <taxon>Multicrustacea</taxon>
        <taxon>Malacostraca</taxon>
        <taxon>Eumalacostraca</taxon>
        <taxon>Eucarida</taxon>
        <taxon>Decapoda</taxon>
        <taxon>Pleocyemata</taxon>
        <taxon>Astacidea</taxon>
        <taxon>Astacoidea</taxon>
        <taxon>Astacidae</taxon>
        <taxon>Pacifastacus</taxon>
    </lineage>
</organism>
<dbReference type="FunFam" id="2.40.10.10:FF:000038">
    <property type="entry name" value="Serine protease"/>
    <property type="match status" value="1"/>
</dbReference>
<dbReference type="PANTHER" id="PTHR24252">
    <property type="entry name" value="ACROSIN-RELATED"/>
    <property type="match status" value="1"/>
</dbReference>
<feature type="signal peptide" evidence="8">
    <location>
        <begin position="1"/>
        <end position="19"/>
    </location>
</feature>
<dbReference type="GO" id="GO:0005576">
    <property type="term" value="C:extracellular region"/>
    <property type="evidence" value="ECO:0007669"/>
    <property type="project" value="UniProtKB-SubCell"/>
</dbReference>
<comment type="similarity">
    <text evidence="5">Belongs to the peptidase S1 family. CLIP subfamily.</text>
</comment>
<dbReference type="InterPro" id="IPR018114">
    <property type="entry name" value="TRYPSIN_HIS"/>
</dbReference>
<name>Q9U0G3_PACLE</name>
<feature type="region of interest" description="Disordered" evidence="7">
    <location>
        <begin position="201"/>
        <end position="226"/>
    </location>
</feature>
<feature type="chain" id="PRO_5004333843" evidence="8">
    <location>
        <begin position="20"/>
        <end position="468"/>
    </location>
</feature>
<dbReference type="CDD" id="cd00190">
    <property type="entry name" value="Tryp_SPc"/>
    <property type="match status" value="1"/>
</dbReference>
<feature type="compositionally biased region" description="Gly residues" evidence="7">
    <location>
        <begin position="61"/>
        <end position="71"/>
    </location>
</feature>
<reference evidence="10" key="1">
    <citation type="journal article" date="2001" name="Eur. J. Biochem.">
        <title>Properties of the prophenoloxidase activating enzyme of the freshwater crayfish, Pacifastacus leniusculus.</title>
        <authorList>
            <person name="Wang R."/>
            <person name="Lee S.Y."/>
            <person name="Cerenius L."/>
            <person name="Soderhall K."/>
        </authorList>
    </citation>
    <scope>NUCLEOTIDE SEQUENCE</scope>
    <source>
        <tissue evidence="10">Hemocytes</tissue>
    </source>
</reference>
<accession>Q9U0G3</accession>
<dbReference type="PROSITE" id="PS00134">
    <property type="entry name" value="TRYPSIN_HIS"/>
    <property type="match status" value="1"/>
</dbReference>
<keyword evidence="4" id="KW-1015">Disulfide bond</keyword>
<evidence type="ECO:0000256" key="2">
    <source>
        <dbReference type="ARBA" id="ARBA00022525"/>
    </source>
</evidence>
<dbReference type="PANTHER" id="PTHR24252:SF7">
    <property type="entry name" value="HYALIN"/>
    <property type="match status" value="1"/>
</dbReference>
<sequence length="468" mass="50432">MKVVVELLVLSLVTWAAVGVGVGVNVTQEEAHSRVKRQFGFNRGRGGNPHRNNAPGHGHGHGGFIPPGHQGGNLHNIGRPGAGRPSAQTLGQGHNLNNQLSWFNDVVSGTNNNEITLKGLPRLPLRQAQNTFFQLGVGQPDVPFQQCRTPKGERGQCRFLQYCILPEFAQNFQAFLQYVCFIQGTYVGACCPTTVNNVGVTAPPPPPPTPAPTPRPTTPKSEANGCGLVAKRPPTRIVGGKPADPREWPWVAALLRQGSTQYCGGVLITNQHVLTAAHCVRGFDQTTITIRLGEYDFKQTSTGAQTFGVLKIKEHEAYDTTTYVNDIALITLDKSTEFNADIWPICLPDGDETYVDRQGTVVGWGTIYYGGPVSSVLMEVSIPIWTNADCDAAYGQDIIDKQLCAGDKAGGKDSCQGDSGGPLMLQQGGANRWAVVGVVSWGIRCAEAASPGVYTRISKYTDWIRANQ</sequence>
<dbReference type="InterPro" id="IPR043504">
    <property type="entry name" value="Peptidase_S1_PA_chymotrypsin"/>
</dbReference>
<keyword evidence="6" id="KW-0378">Hydrolase</keyword>
<feature type="compositionally biased region" description="Pro residues" evidence="7">
    <location>
        <begin position="202"/>
        <end position="217"/>
    </location>
</feature>
<feature type="region of interest" description="Disordered" evidence="7">
    <location>
        <begin position="39"/>
        <end position="91"/>
    </location>
</feature>
<proteinExistence type="evidence at transcript level"/>
<evidence type="ECO:0000256" key="5">
    <source>
        <dbReference type="ARBA" id="ARBA00024195"/>
    </source>
</evidence>
<dbReference type="Gene3D" id="2.40.10.10">
    <property type="entry name" value="Trypsin-like serine proteases"/>
    <property type="match status" value="1"/>
</dbReference>
<dbReference type="AlphaFoldDB" id="Q9U0G3"/>
<evidence type="ECO:0000313" key="10">
    <source>
        <dbReference type="EMBL" id="CAB63112.1"/>
    </source>
</evidence>
<dbReference type="Pfam" id="PF00089">
    <property type="entry name" value="Trypsin"/>
    <property type="match status" value="1"/>
</dbReference>
<dbReference type="GO" id="GO:0004252">
    <property type="term" value="F:serine-type endopeptidase activity"/>
    <property type="evidence" value="ECO:0007669"/>
    <property type="project" value="InterPro"/>
</dbReference>
<dbReference type="SMART" id="SM00020">
    <property type="entry name" value="Tryp_SPc"/>
    <property type="match status" value="1"/>
</dbReference>
<dbReference type="InterPro" id="IPR033116">
    <property type="entry name" value="TRYPSIN_SER"/>
</dbReference>
<evidence type="ECO:0000256" key="8">
    <source>
        <dbReference type="SAM" id="SignalP"/>
    </source>
</evidence>
<dbReference type="PROSITE" id="PS50240">
    <property type="entry name" value="TRYPSIN_DOM"/>
    <property type="match status" value="1"/>
</dbReference>
<evidence type="ECO:0000256" key="4">
    <source>
        <dbReference type="ARBA" id="ARBA00023157"/>
    </source>
</evidence>
<comment type="subcellular location">
    <subcellularLocation>
        <location evidence="1">Secreted</location>
    </subcellularLocation>
</comment>
<evidence type="ECO:0000256" key="7">
    <source>
        <dbReference type="SAM" id="MobiDB-lite"/>
    </source>
</evidence>
<dbReference type="InterPro" id="IPR001254">
    <property type="entry name" value="Trypsin_dom"/>
</dbReference>
<dbReference type="GO" id="GO:0006508">
    <property type="term" value="P:proteolysis"/>
    <property type="evidence" value="ECO:0007669"/>
    <property type="project" value="UniProtKB-KW"/>
</dbReference>
<protein>
    <submittedName>
        <fullName evidence="10">Serine protease</fullName>
    </submittedName>
</protein>